<organism evidence="1 2">
    <name type="scientific">Galerina marginata (strain CBS 339.88)</name>
    <dbReference type="NCBI Taxonomy" id="685588"/>
    <lineage>
        <taxon>Eukaryota</taxon>
        <taxon>Fungi</taxon>
        <taxon>Dikarya</taxon>
        <taxon>Basidiomycota</taxon>
        <taxon>Agaricomycotina</taxon>
        <taxon>Agaricomycetes</taxon>
        <taxon>Agaricomycetidae</taxon>
        <taxon>Agaricales</taxon>
        <taxon>Agaricineae</taxon>
        <taxon>Strophariaceae</taxon>
        <taxon>Galerina</taxon>
    </lineage>
</organism>
<reference evidence="2" key="1">
    <citation type="journal article" date="2014" name="Proc. Natl. Acad. Sci. U.S.A.">
        <title>Extensive sampling of basidiomycete genomes demonstrates inadequacy of the white-rot/brown-rot paradigm for wood decay fungi.</title>
        <authorList>
            <person name="Riley R."/>
            <person name="Salamov A.A."/>
            <person name="Brown D.W."/>
            <person name="Nagy L.G."/>
            <person name="Floudas D."/>
            <person name="Held B.W."/>
            <person name="Levasseur A."/>
            <person name="Lombard V."/>
            <person name="Morin E."/>
            <person name="Otillar R."/>
            <person name="Lindquist E.A."/>
            <person name="Sun H."/>
            <person name="LaButti K.M."/>
            <person name="Schmutz J."/>
            <person name="Jabbour D."/>
            <person name="Luo H."/>
            <person name="Baker S.E."/>
            <person name="Pisabarro A.G."/>
            <person name="Walton J.D."/>
            <person name="Blanchette R.A."/>
            <person name="Henrissat B."/>
            <person name="Martin F."/>
            <person name="Cullen D."/>
            <person name="Hibbett D.S."/>
            <person name="Grigoriev I.V."/>
        </authorList>
    </citation>
    <scope>NUCLEOTIDE SEQUENCE [LARGE SCALE GENOMIC DNA]</scope>
    <source>
        <strain evidence="2">CBS 339.88</strain>
    </source>
</reference>
<sequence length="443" mass="49628">MAISVIEGLHRRRHPLEKFVEINNPDALLALRLFLSVLSASDNVYSDVQEDMFQRHPEDQILLASPLALTRAYFPSMVTMSSPILGLFILFSGRAVFLSRNFNCPTMVLGVFTEEIEPLQPHSSFHVGSAVDASIAYVFRISEYRLNLTPSKQLPDSDLIANTRWETSISPVPLRRVSLFAMWAGLEGLPSKNDSRANIKVAVSVACHSHKNEGTGVEASTEPPRHAYHQPTLNAWTPPRPTLLHWVSVCGHCHTPSNPMTFYASLNINEFFAWMRKNHSNIRTPPYHSGTLGDRSVGWVVDAVHNWNDSDRIFKVHRFLFTLVRAFLIFVRHSSLSSRTFDLSLADLTSTRALEAICNLRNTTFYLCKELSSNTGHTQVIFETADAPSFLKLLIIRVAFLSTSSLNTSSPVLVTSVADQPGSGENKGILWEFYLANFNLDLL</sequence>
<gene>
    <name evidence="1" type="ORF">GALMADRAFT_144245</name>
</gene>
<evidence type="ECO:0000313" key="1">
    <source>
        <dbReference type="EMBL" id="KDR71184.1"/>
    </source>
</evidence>
<dbReference type="Proteomes" id="UP000027222">
    <property type="component" value="Unassembled WGS sequence"/>
</dbReference>
<protein>
    <submittedName>
        <fullName evidence="1">Uncharacterized protein</fullName>
    </submittedName>
</protein>
<accession>A0A067SU02</accession>
<dbReference type="HOGENOM" id="CLU_618266_0_0_1"/>
<dbReference type="EMBL" id="KL142394">
    <property type="protein sequence ID" value="KDR71184.1"/>
    <property type="molecule type" value="Genomic_DNA"/>
</dbReference>
<name>A0A067SU02_GALM3</name>
<proteinExistence type="predicted"/>
<evidence type="ECO:0000313" key="2">
    <source>
        <dbReference type="Proteomes" id="UP000027222"/>
    </source>
</evidence>
<dbReference type="AlphaFoldDB" id="A0A067SU02"/>
<keyword evidence="2" id="KW-1185">Reference proteome</keyword>